<accession>A0ABW8JEC2</accession>
<keyword evidence="1" id="KW-0472">Membrane</keyword>
<sequence length="132" mass="15661">MRLLYTSPRQENIDRVVALMAENDVETTITNRSNWNRPSYQRFSYSQRNENRDSWPQVWISRADDYTRARELLRQLGIEPVIRHGEELRIARDPAASVYVRREHTVTRVRRIALLAILGVFVVLGLHYLHFI</sequence>
<evidence type="ECO:0000256" key="1">
    <source>
        <dbReference type="SAM" id="Phobius"/>
    </source>
</evidence>
<evidence type="ECO:0000313" key="3">
    <source>
        <dbReference type="Proteomes" id="UP001620461"/>
    </source>
</evidence>
<evidence type="ECO:0008006" key="4">
    <source>
        <dbReference type="Google" id="ProtNLM"/>
    </source>
</evidence>
<dbReference type="Proteomes" id="UP001620461">
    <property type="component" value="Unassembled WGS sequence"/>
</dbReference>
<keyword evidence="3" id="KW-1185">Reference proteome</keyword>
<dbReference type="EMBL" id="JADIKJ010000002">
    <property type="protein sequence ID" value="MFK2899354.1"/>
    <property type="molecule type" value="Genomic_DNA"/>
</dbReference>
<proteinExistence type="predicted"/>
<evidence type="ECO:0000313" key="2">
    <source>
        <dbReference type="EMBL" id="MFK2899354.1"/>
    </source>
</evidence>
<organism evidence="2 3">
    <name type="scientific">Dyella jejuensis</name>
    <dbReference type="NCBI Taxonomy" id="1432009"/>
    <lineage>
        <taxon>Bacteria</taxon>
        <taxon>Pseudomonadati</taxon>
        <taxon>Pseudomonadota</taxon>
        <taxon>Gammaproteobacteria</taxon>
        <taxon>Lysobacterales</taxon>
        <taxon>Rhodanobacteraceae</taxon>
        <taxon>Dyella</taxon>
    </lineage>
</organism>
<comment type="caution">
    <text evidence="2">The sequence shown here is derived from an EMBL/GenBank/DDBJ whole genome shotgun (WGS) entry which is preliminary data.</text>
</comment>
<keyword evidence="1" id="KW-0812">Transmembrane</keyword>
<name>A0ABW8JEC2_9GAMM</name>
<dbReference type="RefSeq" id="WP_404545067.1">
    <property type="nucleotide sequence ID" value="NZ_JADIKJ010000002.1"/>
</dbReference>
<reference evidence="2 3" key="1">
    <citation type="submission" date="2020-10" db="EMBL/GenBank/DDBJ databases">
        <title>Phylogeny of dyella-like bacteria.</title>
        <authorList>
            <person name="Fu J."/>
        </authorList>
    </citation>
    <scope>NUCLEOTIDE SEQUENCE [LARGE SCALE GENOMIC DNA]</scope>
    <source>
        <strain evidence="2 3">JP1</strain>
    </source>
</reference>
<keyword evidence="1" id="KW-1133">Transmembrane helix</keyword>
<gene>
    <name evidence="2" type="ORF">ISP15_03335</name>
</gene>
<protein>
    <recommendedName>
        <fullName evidence="4">DUF2007 domain-containing protein</fullName>
    </recommendedName>
</protein>
<feature type="transmembrane region" description="Helical" evidence="1">
    <location>
        <begin position="112"/>
        <end position="131"/>
    </location>
</feature>